<name>A0AA40AL19_9PEZI</name>
<dbReference type="RefSeq" id="XP_060296587.1">
    <property type="nucleotide sequence ID" value="XM_060439925.1"/>
</dbReference>
<evidence type="ECO:0000313" key="2">
    <source>
        <dbReference type="Proteomes" id="UP001172101"/>
    </source>
</evidence>
<proteinExistence type="predicted"/>
<protein>
    <submittedName>
        <fullName evidence="1">Uncharacterized protein</fullName>
    </submittedName>
</protein>
<evidence type="ECO:0000313" key="1">
    <source>
        <dbReference type="EMBL" id="KAK0717794.1"/>
    </source>
</evidence>
<comment type="caution">
    <text evidence="1">The sequence shown here is derived from an EMBL/GenBank/DDBJ whole genome shotgun (WGS) entry which is preliminary data.</text>
</comment>
<dbReference type="AlphaFoldDB" id="A0AA40AL19"/>
<sequence length="185" mass="20830">MAQILVCRAAIARLGGQFILGIPAVPGPLQDCHIAEAAKILGSRYKQIHFQDWDHSKGVPRDVIVFFEHDRRWHVLHIGIHRQYWNQVDAVFEELGDPEHPVHEHRAAILKAVNEIGWWKEENLWAGLEGDVGIEQFTLDVGASGYLVIMAAMFIAEVGEVDESYLGLSKAKREVKALFESVLQS</sequence>
<keyword evidence="2" id="KW-1185">Reference proteome</keyword>
<accession>A0AA40AL19</accession>
<dbReference type="EMBL" id="JAUIRO010000004">
    <property type="protein sequence ID" value="KAK0717794.1"/>
    <property type="molecule type" value="Genomic_DNA"/>
</dbReference>
<dbReference type="Proteomes" id="UP001172101">
    <property type="component" value="Unassembled WGS sequence"/>
</dbReference>
<dbReference type="GeneID" id="85323195"/>
<organism evidence="1 2">
    <name type="scientific">Lasiosphaeria miniovina</name>
    <dbReference type="NCBI Taxonomy" id="1954250"/>
    <lineage>
        <taxon>Eukaryota</taxon>
        <taxon>Fungi</taxon>
        <taxon>Dikarya</taxon>
        <taxon>Ascomycota</taxon>
        <taxon>Pezizomycotina</taxon>
        <taxon>Sordariomycetes</taxon>
        <taxon>Sordariomycetidae</taxon>
        <taxon>Sordariales</taxon>
        <taxon>Lasiosphaeriaceae</taxon>
        <taxon>Lasiosphaeria</taxon>
    </lineage>
</organism>
<gene>
    <name evidence="1" type="ORF">B0T26DRAFT_676055</name>
</gene>
<reference evidence="1" key="1">
    <citation type="submission" date="2023-06" db="EMBL/GenBank/DDBJ databases">
        <title>Genome-scale phylogeny and comparative genomics of the fungal order Sordariales.</title>
        <authorList>
            <consortium name="Lawrence Berkeley National Laboratory"/>
            <person name="Hensen N."/>
            <person name="Bonometti L."/>
            <person name="Westerberg I."/>
            <person name="Brannstrom I.O."/>
            <person name="Guillou S."/>
            <person name="Cros-Aarteil S."/>
            <person name="Calhoun S."/>
            <person name="Haridas S."/>
            <person name="Kuo A."/>
            <person name="Mondo S."/>
            <person name="Pangilinan J."/>
            <person name="Riley R."/>
            <person name="LaButti K."/>
            <person name="Andreopoulos B."/>
            <person name="Lipzen A."/>
            <person name="Chen C."/>
            <person name="Yanf M."/>
            <person name="Daum C."/>
            <person name="Ng V."/>
            <person name="Clum A."/>
            <person name="Steindorff A."/>
            <person name="Ohm R."/>
            <person name="Martin F."/>
            <person name="Silar P."/>
            <person name="Natvig D."/>
            <person name="Lalanne C."/>
            <person name="Gautier V."/>
            <person name="Ament-velasquez S.L."/>
            <person name="Kruys A."/>
            <person name="Hutchinson M.I."/>
            <person name="Powell A.J."/>
            <person name="Barry K."/>
            <person name="Miller A.N."/>
            <person name="Grigoriev I.V."/>
            <person name="Debuchy R."/>
            <person name="Gladieux P."/>
            <person name="Thoren M.H."/>
            <person name="Johannesson H."/>
        </authorList>
    </citation>
    <scope>NUCLEOTIDE SEQUENCE</scope>
    <source>
        <strain evidence="1">SMH2392-1A</strain>
    </source>
</reference>